<comment type="caution">
    <text evidence="7">The sequence shown here is derived from an EMBL/GenBank/DDBJ whole genome shotgun (WGS) entry which is preliminary data.</text>
</comment>
<keyword evidence="3" id="KW-0256">Endoplasmic reticulum</keyword>
<reference evidence="7 10" key="1">
    <citation type="submission" date="2016-07" db="EMBL/GenBank/DDBJ databases">
        <title>Characterization of isolates of Eisenbergiella tayi derived from blood cultures, using whole genome sequencing.</title>
        <authorList>
            <person name="Burdz T."/>
            <person name="Wiebe D."/>
            <person name="Huynh C."/>
            <person name="Bernard K."/>
        </authorList>
    </citation>
    <scope>NUCLEOTIDE SEQUENCE [LARGE SCALE GENOMIC DNA]</scope>
    <source>
        <strain evidence="7 10">NML 120489</strain>
    </source>
</reference>
<dbReference type="PATRIC" id="fig|1432052.3.peg.5546"/>
<evidence type="ECO:0000313" key="9">
    <source>
        <dbReference type="Proteomes" id="UP000094869"/>
    </source>
</evidence>
<keyword evidence="9" id="KW-1185">Reference proteome</keyword>
<evidence type="ECO:0000256" key="3">
    <source>
        <dbReference type="ARBA" id="ARBA00022824"/>
    </source>
</evidence>
<evidence type="ECO:0000256" key="4">
    <source>
        <dbReference type="ARBA" id="ARBA00022892"/>
    </source>
</evidence>
<organism evidence="7 10">
    <name type="scientific">Eisenbergiella tayi</name>
    <dbReference type="NCBI Taxonomy" id="1432052"/>
    <lineage>
        <taxon>Bacteria</taxon>
        <taxon>Bacillati</taxon>
        <taxon>Bacillota</taxon>
        <taxon>Clostridia</taxon>
        <taxon>Lachnospirales</taxon>
        <taxon>Lachnospiraceae</taxon>
        <taxon>Eisenbergiella</taxon>
    </lineage>
</organism>
<dbReference type="GeneID" id="93338892"/>
<dbReference type="EMBL" id="MEHD01000051">
    <property type="protein sequence ID" value="ODR45736.1"/>
    <property type="molecule type" value="Genomic_DNA"/>
</dbReference>
<proteinExistence type="predicted"/>
<dbReference type="InterPro" id="IPR011990">
    <property type="entry name" value="TPR-like_helical_dom_sf"/>
</dbReference>
<dbReference type="EMBL" id="MCGI01000005">
    <property type="protein sequence ID" value="ODM09258.1"/>
    <property type="molecule type" value="Genomic_DNA"/>
</dbReference>
<keyword evidence="2" id="KW-0813">Transport</keyword>
<dbReference type="RefSeq" id="WP_004462512.1">
    <property type="nucleotide sequence ID" value="NZ_BAABXS010000001.1"/>
</dbReference>
<accession>A0A1E3AKH1</accession>
<dbReference type="GO" id="GO:0016192">
    <property type="term" value="P:vesicle-mediated transport"/>
    <property type="evidence" value="ECO:0007669"/>
    <property type="project" value="UniProtKB-KW"/>
</dbReference>
<evidence type="ECO:0000256" key="1">
    <source>
        <dbReference type="ARBA" id="ARBA00004240"/>
    </source>
</evidence>
<dbReference type="SMART" id="SM00028">
    <property type="entry name" value="TPR"/>
    <property type="match status" value="3"/>
</dbReference>
<evidence type="ECO:0000313" key="8">
    <source>
        <dbReference type="EMBL" id="ODR45736.1"/>
    </source>
</evidence>
<dbReference type="SUPFAM" id="SSF48452">
    <property type="entry name" value="TPR-like"/>
    <property type="match status" value="1"/>
</dbReference>
<name>A0A1E3AKH1_9FIRM</name>
<dbReference type="InterPro" id="IPR024298">
    <property type="entry name" value="Sec16_Sec23-bd"/>
</dbReference>
<dbReference type="Pfam" id="PF12931">
    <property type="entry name" value="TPR_Sec16"/>
    <property type="match status" value="1"/>
</dbReference>
<gene>
    <name evidence="7" type="ORF">BEH84_05008</name>
    <name evidence="8" type="ORF">BEI63_28560</name>
</gene>
<evidence type="ECO:0000256" key="5">
    <source>
        <dbReference type="PROSITE-ProRule" id="PRU00339"/>
    </source>
</evidence>
<evidence type="ECO:0000256" key="2">
    <source>
        <dbReference type="ARBA" id="ARBA00022448"/>
    </source>
</evidence>
<dbReference type="AlphaFoldDB" id="A0A1E3AKH1"/>
<evidence type="ECO:0000313" key="10">
    <source>
        <dbReference type="Proteomes" id="UP000095003"/>
    </source>
</evidence>
<protein>
    <submittedName>
        <fullName evidence="7">Tetratricopeptide repeat protein</fullName>
    </submittedName>
</protein>
<sequence length="164" mass="19162">MGLFSKKKNEEVAIDELTPQIKTKLDELAQKGNQFEEEEQYEEAIQAWKEALSLIPEPQQFYSETIWFLAAIGDIYFQKKQYEKAHECFDKARGNLSGEGYGNPFVMLRLGECCLEIGDEKNATEYLLRAYMFEGREIFEPDEDGNDDGKKYFDYLRTHVENIE</sequence>
<comment type="subcellular location">
    <subcellularLocation>
        <location evidence="1">Endoplasmic reticulum</location>
    </subcellularLocation>
</comment>
<feature type="domain" description="Sec16 Sec23-binding" evidence="6">
    <location>
        <begin position="9"/>
        <end position="89"/>
    </location>
</feature>
<keyword evidence="5" id="KW-0802">TPR repeat</keyword>
<dbReference type="Gene3D" id="1.25.40.10">
    <property type="entry name" value="Tetratricopeptide repeat domain"/>
    <property type="match status" value="1"/>
</dbReference>
<dbReference type="PROSITE" id="PS50005">
    <property type="entry name" value="TPR"/>
    <property type="match status" value="1"/>
</dbReference>
<dbReference type="Proteomes" id="UP000094869">
    <property type="component" value="Unassembled WGS sequence"/>
</dbReference>
<reference evidence="8 9" key="2">
    <citation type="submission" date="2016-08" db="EMBL/GenBank/DDBJ databases">
        <title>Characterization of Isolates of Eisenbergiella tayi Derived from Blood Cultures, Using Whole Genome Sequencing.</title>
        <authorList>
            <person name="Bernier A.-M."/>
            <person name="Burdz T."/>
            <person name="Wiebe D."/>
            <person name="Bernard K."/>
        </authorList>
    </citation>
    <scope>NUCLEOTIDE SEQUENCE [LARGE SCALE GENOMIC DNA]</scope>
    <source>
        <strain evidence="8 9">NML120146</strain>
    </source>
</reference>
<keyword evidence="4" id="KW-0931">ER-Golgi transport</keyword>
<feature type="repeat" description="TPR" evidence="5">
    <location>
        <begin position="25"/>
        <end position="58"/>
    </location>
</feature>
<evidence type="ECO:0000259" key="6">
    <source>
        <dbReference type="Pfam" id="PF12931"/>
    </source>
</evidence>
<dbReference type="InterPro" id="IPR019734">
    <property type="entry name" value="TPR_rpt"/>
</dbReference>
<dbReference type="Proteomes" id="UP000095003">
    <property type="component" value="Unassembled WGS sequence"/>
</dbReference>
<evidence type="ECO:0000313" key="7">
    <source>
        <dbReference type="EMBL" id="ODM09258.1"/>
    </source>
</evidence>